<evidence type="ECO:0000313" key="10">
    <source>
        <dbReference type="EMBL" id="TID31190.1"/>
    </source>
</evidence>
<comment type="similarity">
    <text evidence="3">Belongs to the MNN1/MNT family.</text>
</comment>
<comment type="subcellular location">
    <subcellularLocation>
        <location evidence="1">Golgi apparatus membrane</location>
        <topology evidence="1">Single-pass type II membrane protein</topology>
    </subcellularLocation>
</comment>
<dbReference type="GO" id="GO:0046354">
    <property type="term" value="P:mannan biosynthetic process"/>
    <property type="evidence" value="ECO:0007669"/>
    <property type="project" value="TreeGrafter"/>
</dbReference>
<dbReference type="PANTHER" id="PTHR31646:SF1">
    <property type="entry name" value="ALPHA-1,2-MANNOSYLTRANSFERASE MNN2"/>
    <property type="match status" value="1"/>
</dbReference>
<name>A0A4V4NGA6_9ASCO</name>
<comment type="caution">
    <text evidence="10">The sequence shown here is derived from an EMBL/GenBank/DDBJ whole genome shotgun (WGS) entry which is preliminary data.</text>
</comment>
<dbReference type="PANTHER" id="PTHR31646">
    <property type="entry name" value="ALPHA-1,2-MANNOSYLTRANSFERASE MNN2"/>
    <property type="match status" value="1"/>
</dbReference>
<keyword evidence="9" id="KW-0472">Membrane</keyword>
<dbReference type="SUPFAM" id="SSF53448">
    <property type="entry name" value="Nucleotide-diphospho-sugar transferases"/>
    <property type="match status" value="1"/>
</dbReference>
<keyword evidence="4" id="KW-0808">Transferase</keyword>
<sequence length="587" mass="68039">MFSSPDLYYLHSDVETRKELKHKDIRKLLQQEHYLELEAMDLDFYEISKALKSRTFTPLELETDLNTFMQKFADVIKENKLSFPHPERSVLNAGKTVIWDTVFIDDAYVRLTNSTLSSLMEFDDFFVEDLRLKHAAVLSTLPRQSCEIFADNGNGYVIIGGGMYTWYAFLAIKSLRHSGSTLPVEIMIPDRGGYDDEFCMDIAPSLGAKCVLFETVFDKEVLKKLDAKGYQLKAMALIGASFENLMYLDSDIFTVKNPDALFTSDVYKKYGMITWPDFWRRTTSPKLYEIVGLDVGGVVRFLNDFYSPIERVYRDEELEDLDLVNFHDRNGTIPDWSTEAGLLLINKKTHFNTLLLALYYNLNGPAGYYPLLSQGGAGEGDKETWVLAAHVLNQKWWQVNKRPDKTYGTWVKDVNWIVDSCIVQADPSEDYQLVEKFKVVQEKYREAGVYNYDYAFGKNAHEFAGVMGEKSTKGELQVASDMFYHLHSPKLDPWNYVLDDLFTDRNGRQMRNFGDIWPRLKFDLEFWIWETVHAELCDPNTSHEAIKKMKCFHGRDFNLLCEGNNSRLEKRIEWLRKDGAQKLRNRG</sequence>
<gene>
    <name evidence="10" type="ORF">CANINC_000238</name>
</gene>
<dbReference type="AlphaFoldDB" id="A0A4V4NGA6"/>
<dbReference type="GO" id="GO:0000139">
    <property type="term" value="C:Golgi membrane"/>
    <property type="evidence" value="ECO:0007669"/>
    <property type="project" value="UniProtKB-SubCell"/>
</dbReference>
<evidence type="ECO:0000256" key="3">
    <source>
        <dbReference type="ARBA" id="ARBA00009105"/>
    </source>
</evidence>
<organism evidence="10 11">
    <name type="scientific">Pichia inconspicua</name>
    <dbReference type="NCBI Taxonomy" id="52247"/>
    <lineage>
        <taxon>Eukaryota</taxon>
        <taxon>Fungi</taxon>
        <taxon>Dikarya</taxon>
        <taxon>Ascomycota</taxon>
        <taxon>Saccharomycotina</taxon>
        <taxon>Pichiomycetes</taxon>
        <taxon>Pichiales</taxon>
        <taxon>Pichiaceae</taxon>
        <taxon>Pichia</taxon>
    </lineage>
</organism>
<reference evidence="10 11" key="1">
    <citation type="journal article" date="2019" name="Front. Genet.">
        <title>Whole-Genome Sequencing of the Opportunistic Yeast Pathogen Candida inconspicua Uncovers Its Hybrid Origin.</title>
        <authorList>
            <person name="Mixao V."/>
            <person name="Hansen A.P."/>
            <person name="Saus E."/>
            <person name="Boekhout T."/>
            <person name="Lass-Florl C."/>
            <person name="Gabaldon T."/>
        </authorList>
    </citation>
    <scope>NUCLEOTIDE SEQUENCE [LARGE SCALE GENOMIC DNA]</scope>
    <source>
        <strain evidence="10 11">CBS 180</strain>
    </source>
</reference>
<dbReference type="STRING" id="52247.A0A4V4NGA6"/>
<keyword evidence="5" id="KW-0812">Transmembrane</keyword>
<evidence type="ECO:0000256" key="5">
    <source>
        <dbReference type="ARBA" id="ARBA00022692"/>
    </source>
</evidence>
<evidence type="ECO:0000256" key="1">
    <source>
        <dbReference type="ARBA" id="ARBA00004323"/>
    </source>
</evidence>
<proteinExistence type="inferred from homology"/>
<keyword evidence="8" id="KW-0333">Golgi apparatus</keyword>
<evidence type="ECO:0000256" key="6">
    <source>
        <dbReference type="ARBA" id="ARBA00022968"/>
    </source>
</evidence>
<evidence type="ECO:0000256" key="2">
    <source>
        <dbReference type="ARBA" id="ARBA00004922"/>
    </source>
</evidence>
<evidence type="ECO:0000256" key="7">
    <source>
        <dbReference type="ARBA" id="ARBA00022989"/>
    </source>
</evidence>
<evidence type="ECO:0000313" key="11">
    <source>
        <dbReference type="Proteomes" id="UP000307173"/>
    </source>
</evidence>
<dbReference type="Gene3D" id="3.90.550.10">
    <property type="entry name" value="Spore Coat Polysaccharide Biosynthesis Protein SpsA, Chain A"/>
    <property type="match status" value="1"/>
</dbReference>
<dbReference type="EMBL" id="SELW01000040">
    <property type="protein sequence ID" value="TID31190.1"/>
    <property type="molecule type" value="Genomic_DNA"/>
</dbReference>
<evidence type="ECO:0000256" key="9">
    <source>
        <dbReference type="ARBA" id="ARBA00023136"/>
    </source>
</evidence>
<dbReference type="Pfam" id="PF11051">
    <property type="entry name" value="Mannosyl_trans3"/>
    <property type="match status" value="1"/>
</dbReference>
<keyword evidence="7" id="KW-1133">Transmembrane helix</keyword>
<dbReference type="OrthoDB" id="430354at2759"/>
<comment type="pathway">
    <text evidence="2">Protein modification; protein glycosylation.</text>
</comment>
<dbReference type="GO" id="GO:0000026">
    <property type="term" value="F:alpha-1,2-mannosyltransferase activity"/>
    <property type="evidence" value="ECO:0007669"/>
    <property type="project" value="TreeGrafter"/>
</dbReference>
<dbReference type="InterPro" id="IPR029044">
    <property type="entry name" value="Nucleotide-diphossugar_trans"/>
</dbReference>
<evidence type="ECO:0000256" key="4">
    <source>
        <dbReference type="ARBA" id="ARBA00022679"/>
    </source>
</evidence>
<keyword evidence="11" id="KW-1185">Reference proteome</keyword>
<keyword evidence="6" id="KW-0735">Signal-anchor</keyword>
<evidence type="ECO:0008006" key="12">
    <source>
        <dbReference type="Google" id="ProtNLM"/>
    </source>
</evidence>
<dbReference type="Proteomes" id="UP000307173">
    <property type="component" value="Unassembled WGS sequence"/>
</dbReference>
<protein>
    <recommendedName>
        <fullName evidence="12">Alpha-1,2-mannosyltransferase</fullName>
    </recommendedName>
</protein>
<dbReference type="InterPro" id="IPR022751">
    <property type="entry name" value="Alpha_mannosyltransferase"/>
</dbReference>
<evidence type="ECO:0000256" key="8">
    <source>
        <dbReference type="ARBA" id="ARBA00023034"/>
    </source>
</evidence>
<accession>A0A4V4NGA6</accession>